<evidence type="ECO:0000259" key="1">
    <source>
        <dbReference type="PROSITE" id="PS50097"/>
    </source>
</evidence>
<dbReference type="PANTHER" id="PTHR46306">
    <property type="entry name" value="BTB/POZ DOMAIN-CONTAINING PROTEIN 9"/>
    <property type="match status" value="1"/>
</dbReference>
<dbReference type="CDD" id="cd18186">
    <property type="entry name" value="BTB_POZ_ZBTB_KLHL-like"/>
    <property type="match status" value="1"/>
</dbReference>
<dbReference type="InterPro" id="IPR000210">
    <property type="entry name" value="BTB/POZ_dom"/>
</dbReference>
<dbReference type="PROSITE" id="PS51886">
    <property type="entry name" value="TLDC"/>
    <property type="match status" value="1"/>
</dbReference>
<reference evidence="3 4" key="1">
    <citation type="submission" date="2018-08" db="EMBL/GenBank/DDBJ databases">
        <title>Genome and evolution of the arbuscular mycorrhizal fungus Diversispora epigaea (formerly Glomus versiforme) and its bacterial endosymbionts.</title>
        <authorList>
            <person name="Sun X."/>
            <person name="Fei Z."/>
            <person name="Harrison M."/>
        </authorList>
    </citation>
    <scope>NUCLEOTIDE SEQUENCE [LARGE SCALE GENOMIC DNA]</scope>
    <source>
        <strain evidence="3 4">IT104</strain>
    </source>
</reference>
<evidence type="ECO:0008006" key="5">
    <source>
        <dbReference type="Google" id="ProtNLM"/>
    </source>
</evidence>
<dbReference type="InterPro" id="IPR011705">
    <property type="entry name" value="BACK"/>
</dbReference>
<dbReference type="Proteomes" id="UP000266861">
    <property type="component" value="Unassembled WGS sequence"/>
</dbReference>
<gene>
    <name evidence="3" type="ORF">Glove_357g8</name>
</gene>
<dbReference type="PROSITE" id="PS50097">
    <property type="entry name" value="BTB"/>
    <property type="match status" value="1"/>
</dbReference>
<dbReference type="SUPFAM" id="SSF54695">
    <property type="entry name" value="POZ domain"/>
    <property type="match status" value="1"/>
</dbReference>
<feature type="domain" description="BTB" evidence="1">
    <location>
        <begin position="23"/>
        <end position="95"/>
    </location>
</feature>
<accession>A0A397HB24</accession>
<evidence type="ECO:0000313" key="3">
    <source>
        <dbReference type="EMBL" id="RHZ60187.1"/>
    </source>
</evidence>
<dbReference type="AlphaFoldDB" id="A0A397HB24"/>
<proteinExistence type="predicted"/>
<feature type="domain" description="TLDc" evidence="2">
    <location>
        <begin position="301"/>
        <end position="473"/>
    </location>
</feature>
<dbReference type="Gene3D" id="1.25.40.420">
    <property type="match status" value="1"/>
</dbReference>
<dbReference type="InterPro" id="IPR052407">
    <property type="entry name" value="BTB_POZ_domain_cont_9"/>
</dbReference>
<dbReference type="InterPro" id="IPR011333">
    <property type="entry name" value="SKP1/BTB/POZ_sf"/>
</dbReference>
<sequence>MTTKFYDRLSNDLTQLLENPIDYNVTIEVGEAPNNQIFEVHSYILQSRCPYFRKKLNETSFNKNNVKVLKMSNISVEVFNVIIKYVYGGKISLEKLENSIIFDLLTSSKELDLDELVEHLQTHLITTNDASWLKQNFAQVYQTCYQVKSFDIIQRFYNNIISQHPNTIFESDNFISLPEDVIISIIELDDLQLDEYKIWDYVIHWGRSKNPTLPTNLDEWTSDNFLTLKTTLKNCLPHVRYFNISSERVLEKLYPYLQLFEPKLWLDINTKLLTPEKPISSTILPPRKILNSTRTLPIPSNIITDEHALKISSWIDRRETTYTVNNPYEFKLLVRGSRDGFDVKTIFNICNKVSFTIIFVKVEDTGEIIGGYNPLKIHNSENRWYSSRNSFAFSLKTEDLKNSIISRVTKFGHAINNGSCPNNSWLQFGNALNLGGNLKTETKSYCGTSAYEKSIRSNSDRFSVEEFEVFKVSPKK</sequence>
<protein>
    <recommendedName>
        <fullName evidence="5">BTB domain-containing protein</fullName>
    </recommendedName>
</protein>
<dbReference type="Gene3D" id="3.30.710.10">
    <property type="entry name" value="Potassium Channel Kv1.1, Chain A"/>
    <property type="match status" value="1"/>
</dbReference>
<dbReference type="InterPro" id="IPR006571">
    <property type="entry name" value="TLDc_dom"/>
</dbReference>
<evidence type="ECO:0000313" key="4">
    <source>
        <dbReference type="Proteomes" id="UP000266861"/>
    </source>
</evidence>
<dbReference type="Pfam" id="PF07707">
    <property type="entry name" value="BACK"/>
    <property type="match status" value="1"/>
</dbReference>
<dbReference type="Pfam" id="PF00651">
    <property type="entry name" value="BTB"/>
    <property type="match status" value="1"/>
</dbReference>
<dbReference type="GO" id="GO:0005737">
    <property type="term" value="C:cytoplasm"/>
    <property type="evidence" value="ECO:0007669"/>
    <property type="project" value="TreeGrafter"/>
</dbReference>
<comment type="caution">
    <text evidence="3">The sequence shown here is derived from an EMBL/GenBank/DDBJ whole genome shotgun (WGS) entry which is preliminary data.</text>
</comment>
<dbReference type="Pfam" id="PF07534">
    <property type="entry name" value="TLD"/>
    <property type="match status" value="1"/>
</dbReference>
<evidence type="ECO:0000259" key="2">
    <source>
        <dbReference type="PROSITE" id="PS51886"/>
    </source>
</evidence>
<dbReference type="OrthoDB" id="684045at2759"/>
<keyword evidence="4" id="KW-1185">Reference proteome</keyword>
<organism evidence="3 4">
    <name type="scientific">Diversispora epigaea</name>
    <dbReference type="NCBI Taxonomy" id="1348612"/>
    <lineage>
        <taxon>Eukaryota</taxon>
        <taxon>Fungi</taxon>
        <taxon>Fungi incertae sedis</taxon>
        <taxon>Mucoromycota</taxon>
        <taxon>Glomeromycotina</taxon>
        <taxon>Glomeromycetes</taxon>
        <taxon>Diversisporales</taxon>
        <taxon>Diversisporaceae</taxon>
        <taxon>Diversispora</taxon>
    </lineage>
</organism>
<dbReference type="SMART" id="SM00225">
    <property type="entry name" value="BTB"/>
    <property type="match status" value="1"/>
</dbReference>
<dbReference type="PANTHER" id="PTHR46306:SF1">
    <property type="entry name" value="BTB_POZ DOMAIN-CONTAINING PROTEIN 9"/>
    <property type="match status" value="1"/>
</dbReference>
<dbReference type="EMBL" id="PQFF01000325">
    <property type="protein sequence ID" value="RHZ60187.1"/>
    <property type="molecule type" value="Genomic_DNA"/>
</dbReference>
<name>A0A397HB24_9GLOM</name>